<feature type="compositionally biased region" description="Acidic residues" evidence="12">
    <location>
        <begin position="522"/>
        <end position="533"/>
    </location>
</feature>
<feature type="domain" description="Ig-like" evidence="14">
    <location>
        <begin position="14"/>
        <end position="98"/>
    </location>
</feature>
<dbReference type="EMBL" id="JAIZAY010000023">
    <property type="protein sequence ID" value="KAJ8019826.1"/>
    <property type="molecule type" value="Genomic_DNA"/>
</dbReference>
<dbReference type="CDD" id="cd00096">
    <property type="entry name" value="Ig"/>
    <property type="match status" value="1"/>
</dbReference>
<feature type="domain" description="Ig-like" evidence="14">
    <location>
        <begin position="223"/>
        <end position="312"/>
    </location>
</feature>
<keyword evidence="9" id="KW-1015">Disulfide bond</keyword>
<evidence type="ECO:0000256" key="8">
    <source>
        <dbReference type="ARBA" id="ARBA00022840"/>
    </source>
</evidence>
<evidence type="ECO:0000256" key="1">
    <source>
        <dbReference type="ARBA" id="ARBA00004657"/>
    </source>
</evidence>
<dbReference type="PANTHER" id="PTHR47633">
    <property type="entry name" value="IMMUNOGLOBULIN"/>
    <property type="match status" value="1"/>
</dbReference>
<dbReference type="FunFam" id="2.60.40.10:FF:000032">
    <property type="entry name" value="palladin isoform X1"/>
    <property type="match status" value="1"/>
</dbReference>
<dbReference type="GO" id="GO:0004672">
    <property type="term" value="F:protein kinase activity"/>
    <property type="evidence" value="ECO:0007669"/>
    <property type="project" value="InterPro"/>
</dbReference>
<dbReference type="PROSITE" id="PS50853">
    <property type="entry name" value="FN3"/>
    <property type="match status" value="2"/>
</dbReference>
<keyword evidence="10" id="KW-0393">Immunoglobulin domain</keyword>
<dbReference type="SMART" id="SM00060">
    <property type="entry name" value="FN3"/>
    <property type="match status" value="2"/>
</dbReference>
<evidence type="ECO:0000256" key="2">
    <source>
        <dbReference type="ARBA" id="ARBA00006692"/>
    </source>
</evidence>
<dbReference type="GO" id="GO:0030016">
    <property type="term" value="C:myofibril"/>
    <property type="evidence" value="ECO:0007669"/>
    <property type="project" value="UniProtKB-SubCell"/>
</dbReference>
<dbReference type="InterPro" id="IPR007110">
    <property type="entry name" value="Ig-like_dom"/>
</dbReference>
<feature type="compositionally biased region" description="Basic and acidic residues" evidence="12">
    <location>
        <begin position="1337"/>
        <end position="1376"/>
    </location>
</feature>
<evidence type="ECO:0000313" key="17">
    <source>
        <dbReference type="Proteomes" id="UP001152320"/>
    </source>
</evidence>
<name>A0A9Q0YE50_HOLLE</name>
<dbReference type="InterPro" id="IPR036116">
    <property type="entry name" value="FN3_sf"/>
</dbReference>
<dbReference type="FunFam" id="2.60.40.10:FF:000080">
    <property type="entry name" value="Myosin light chain kinase, smooth muscle"/>
    <property type="match status" value="2"/>
</dbReference>
<accession>A0A9Q0YE50</accession>
<feature type="compositionally biased region" description="Basic and acidic residues" evidence="12">
    <location>
        <begin position="320"/>
        <end position="333"/>
    </location>
</feature>
<keyword evidence="5" id="KW-0677">Repeat</keyword>
<dbReference type="InterPro" id="IPR013783">
    <property type="entry name" value="Ig-like_fold"/>
</dbReference>
<dbReference type="OrthoDB" id="2570713at2759"/>
<dbReference type="InterPro" id="IPR003961">
    <property type="entry name" value="FN3_dom"/>
</dbReference>
<keyword evidence="17" id="KW-1185">Reference proteome</keyword>
<dbReference type="FunFam" id="1.10.510.10:FF:000571">
    <property type="entry name" value="Maternal embryonic leucine zipper kinase"/>
    <property type="match status" value="1"/>
</dbReference>
<dbReference type="InterPro" id="IPR008266">
    <property type="entry name" value="Tyr_kinase_AS"/>
</dbReference>
<dbReference type="Gene3D" id="1.10.510.10">
    <property type="entry name" value="Transferase(Phosphotransferase) domain 1"/>
    <property type="match status" value="2"/>
</dbReference>
<evidence type="ECO:0000256" key="3">
    <source>
        <dbReference type="ARBA" id="ARBA00022490"/>
    </source>
</evidence>
<dbReference type="FunFam" id="2.60.40.10:FF:000107">
    <property type="entry name" value="Myosin, light chain kinase a"/>
    <property type="match status" value="1"/>
</dbReference>
<feature type="domain" description="Protein kinase" evidence="13">
    <location>
        <begin position="753"/>
        <end position="1006"/>
    </location>
</feature>
<dbReference type="Pfam" id="PF00069">
    <property type="entry name" value="Pkinase"/>
    <property type="match status" value="2"/>
</dbReference>
<dbReference type="InterPro" id="IPR013098">
    <property type="entry name" value="Ig_I-set"/>
</dbReference>
<keyword evidence="7" id="KW-0418">Kinase</keyword>
<dbReference type="PROSITE" id="PS50011">
    <property type="entry name" value="PROTEIN_KINASE_DOM"/>
    <property type="match status" value="2"/>
</dbReference>
<feature type="compositionally biased region" description="Basic and acidic residues" evidence="12">
    <location>
        <begin position="1110"/>
        <end position="1140"/>
    </location>
</feature>
<feature type="domain" description="Ig-like" evidence="14">
    <location>
        <begin position="118"/>
        <end position="206"/>
    </location>
</feature>
<feature type="compositionally biased region" description="Acidic residues" evidence="12">
    <location>
        <begin position="1100"/>
        <end position="1109"/>
    </location>
</feature>
<dbReference type="InterPro" id="IPR011009">
    <property type="entry name" value="Kinase-like_dom_sf"/>
</dbReference>
<dbReference type="SUPFAM" id="SSF56112">
    <property type="entry name" value="Protein kinase-like (PK-like)"/>
    <property type="match status" value="2"/>
</dbReference>
<feature type="domain" description="Ig-like" evidence="14">
    <location>
        <begin position="545"/>
        <end position="623"/>
    </location>
</feature>
<keyword evidence="3" id="KW-0963">Cytoplasm</keyword>
<evidence type="ECO:0000256" key="10">
    <source>
        <dbReference type="ARBA" id="ARBA00023319"/>
    </source>
</evidence>
<dbReference type="InterPro" id="IPR008271">
    <property type="entry name" value="Ser/Thr_kinase_AS"/>
</dbReference>
<feature type="region of interest" description="Disordered" evidence="12">
    <location>
        <begin position="1536"/>
        <end position="1580"/>
    </location>
</feature>
<dbReference type="PANTHER" id="PTHR47633:SF4">
    <property type="entry name" value="MYOPALLADIN ISOFORM X1"/>
    <property type="match status" value="1"/>
</dbReference>
<feature type="region of interest" description="Disordered" evidence="12">
    <location>
        <begin position="1056"/>
        <end position="1140"/>
    </location>
</feature>
<evidence type="ECO:0000256" key="5">
    <source>
        <dbReference type="ARBA" id="ARBA00022737"/>
    </source>
</evidence>
<feature type="compositionally biased region" description="Basic and acidic residues" evidence="12">
    <location>
        <begin position="364"/>
        <end position="376"/>
    </location>
</feature>
<reference evidence="16" key="1">
    <citation type="submission" date="2021-10" db="EMBL/GenBank/DDBJ databases">
        <title>Tropical sea cucumber genome reveals ecological adaptation and Cuvierian tubules defense mechanism.</title>
        <authorList>
            <person name="Chen T."/>
        </authorList>
    </citation>
    <scope>NUCLEOTIDE SEQUENCE</scope>
    <source>
        <strain evidence="16">Nanhai2018</strain>
        <tissue evidence="16">Muscle</tissue>
    </source>
</reference>
<dbReference type="InterPro" id="IPR013106">
    <property type="entry name" value="Ig_V-set"/>
</dbReference>
<feature type="compositionally biased region" description="Basic and acidic residues" evidence="12">
    <location>
        <begin position="1410"/>
        <end position="1428"/>
    </location>
</feature>
<dbReference type="FunFam" id="2.60.40.10:FF:000425">
    <property type="entry name" value="Myosin light chain kinase"/>
    <property type="match status" value="2"/>
</dbReference>
<dbReference type="SMART" id="SM00220">
    <property type="entry name" value="S_TKc"/>
    <property type="match status" value="2"/>
</dbReference>
<dbReference type="GO" id="GO:0060298">
    <property type="term" value="P:positive regulation of sarcomere organization"/>
    <property type="evidence" value="ECO:0007669"/>
    <property type="project" value="UniProtKB-ARBA"/>
</dbReference>
<evidence type="ECO:0000256" key="12">
    <source>
        <dbReference type="SAM" id="MobiDB-lite"/>
    </source>
</evidence>
<dbReference type="CDD" id="cd00063">
    <property type="entry name" value="FN3"/>
    <property type="match status" value="2"/>
</dbReference>
<dbReference type="GO" id="GO:0005524">
    <property type="term" value="F:ATP binding"/>
    <property type="evidence" value="ECO:0007669"/>
    <property type="project" value="UniProtKB-UniRule"/>
</dbReference>
<dbReference type="SUPFAM" id="SSF48726">
    <property type="entry name" value="Immunoglobulin"/>
    <property type="match status" value="6"/>
</dbReference>
<dbReference type="Pfam" id="PF00041">
    <property type="entry name" value="fn3"/>
    <property type="match status" value="2"/>
</dbReference>
<dbReference type="SMART" id="SM00409">
    <property type="entry name" value="IG"/>
    <property type="match status" value="6"/>
</dbReference>
<evidence type="ECO:0000259" key="13">
    <source>
        <dbReference type="PROSITE" id="PS50011"/>
    </source>
</evidence>
<dbReference type="PROSITE" id="PS00107">
    <property type="entry name" value="PROTEIN_KINASE_ATP"/>
    <property type="match status" value="1"/>
</dbReference>
<protein>
    <submittedName>
        <fullName evidence="16">Obscurin</fullName>
    </submittedName>
</protein>
<dbReference type="SUPFAM" id="SSF49265">
    <property type="entry name" value="Fibronectin type III"/>
    <property type="match status" value="1"/>
</dbReference>
<evidence type="ECO:0000256" key="7">
    <source>
        <dbReference type="ARBA" id="ARBA00022777"/>
    </source>
</evidence>
<dbReference type="PROSITE" id="PS00109">
    <property type="entry name" value="PROTEIN_KINASE_TYR"/>
    <property type="match status" value="1"/>
</dbReference>
<feature type="region of interest" description="Disordered" evidence="12">
    <location>
        <begin position="1336"/>
        <end position="1393"/>
    </location>
</feature>
<sequence>MKEKTPVDSGDTTPAMFAKRLQDTSTREGTMIQLKCQVTGNPLPEVAWLFENKLVEACQDKRITMKSGLATLTILSVQMQDAGLYACEISNGVGSKMSCTCKVAVNEDRTKKFGGKIPHFDKLIKNAQTIPGNRARFDCIARGNPKPKITWFHDKVPVLETDNIKFTNDGNNYQMEIMRVSQEDTGTYICKASNSLGERDCSATLSTGEAGKQSETPKITEPPSFTQVAKSKDIKEGASVSFEFKFIGSPQPTVVWKFNGKSILRANRVAISQPEPGTARLSINSAKASDAGEYTCVIYNSEGEKECSVDLTFQGVPNKKNPDMGRDAKKAPVEPEEAANQKTSDSGKNAKKATMDQAGAASKKNTDLGKDAKKSTIDQAGVANKKNTDPGKEAVKKTTMDQVGATNKKNTDPGKDVKKPSKDQGPPRKPPPAPKIDPKSRTLSWEVESNSSSSKVRYIIEARKKEEKSKEWKQIATNLKEPKYSIKHLDPKTAYIFRVRTESDSGISEPSEEIDMSAQKEDDMDQESGSDGEGEQKKTMEKQAPGFLDTTEEVYALDNEDATLECSFTGYPPPKITWMQDDEILHSDDHFVISIDHKEGKTTLTVKGVTYDDIGEYECIAVNDKGYADCRLYLDVAEPPKFVELFESREIPFGYSLRLDCRLDGIPEPDVVWYKDDMPLKQSGRVKYLFEGEDGASLLLENFTRSDCGEYSIRAHNMAGSITHSAMVTAPGVNIEPIRRFRIKTDVKIEEEYDILEELGRGAYGIVHRALDKTLGLERAAKFITIKAGMWEEVRNEIKIMGMLSHKRLIGLYDAYETPKQINMAMELVTGGELFERIVSQDTITEGEAVFFLKQVIDGVSHMHERNVVHLDLKPENILLESADSDNIKVIDFGLARVLKPDEEIQCACGTPEFVAPEVVRRKPITPASDVWSIGVIAYILLSGCSPFMGEDDRQTLMNVRDGDWEFEEDIWDNISKEAKDFIRKVLVVDVEERFTLKQCLEHPWLKFDERRDRGEAKISTERLKNFNSRRKWRKALNAVKSMMRLRRLSSLIRKEEAEEKRQAEEAEKSGGESQDSDSLMSSPSGSEPRTPLTPRLEPLVEEEAEELEERALPSKDINHNEVVENSLSEKEGSIKHSEENEKFTVNSLENAELQNGPRMSASSENDIDVDIPVDHVYGGTEISSCNACSHDREVNVNTSETGVIGLHVTKGKCMPCFCCDLRACHCNVLRKLKSPFVEKSLACVRRLENSCETLRKKYLISKFEGLERGNYVQGWTLQALADPSKCLEEPVTSMVMHYSEFNDPGLQGPPSSEREGINISNDGFKMEDIDCSIAEHSTDDISKGLPEDRTTVHEKSETWEPDDNQNHKPGHDDMTPRSSPPNGSNGELALDQTSEGGRDQYLSAASGLVKEEGSDRGPTDELFKTLKDCTPNDEVKESSVVEPSEMESVTHPPEGGREQHFSATPNLVQGEGSDKGATFERFENLEKCTSNGGNKPSSVDEPLGMKIGTATSSENGYDRELDLSCGASELDQEDGSCVDIIGNPEQGNPSELQSPRQEINSDNELQDNERDATNTDLARKRSLRKGGLLQAPKLQGIIEKSLEGDDVYLEDGDIFKQNAYFESPDDLPTKEEKDARRMSNFSILSDDSIDIPDLEPEETFSGRSDILAFDHSRLEAKAVNRGGFDQPVCGLPKIMPTKMANLAHMMLKIHQDNKMKKEQSTEDGTAEVEKTLSVPATLEGPPSPIKKRTNQGRIFLGQHGRPVFIEPLKDAYLFEEGTLLLTCEFRGHPQPKITWYRGDQVINRRANHIQCWREAGKRACLRIVCISIEEGGFIRCVAENSKGKAVTSCRVDVAGCDSSLEKKLIVVVCVSSLVVDEEPDIPSRPKVPLISSKEAFLTWKTDHQPGKPDITGYTLMFKEYGEETWQTYESDVQDAYVHITNLKPNTEYRFRAASITQYGKGQLSKPSILVKTHPDGSPALSSEMIRTHTVSHSRTINYNRSLSMDSMVSDIDEEEDEDLLIHDLTLKKDVSPTKYYDFLAEIDRGRFSIVKKCRKKANSKEYAAKIMRIADREKNRCFEEHSLLSDLKHTNIVQLRDAFQTASHVILIMGRYFAGDILKHLTRTDFFTEESVANFCLQILDALQYLKLCNVLYLDLRHDNLLIESRRRDRVRLVDFGAARKLENKKRIVLPRQQIITEFMSPEVVEGSPVEFGTDIWGLGVLLFTWLSGTAPFLAKTEEKMLFNITRPRCSMDQIQDVVSPEAKDFLKKIFVRNPSQRITVAECFDHPWLHCSPEMIEKRSHARLISRRLRKYRNDYRARVVSTQTTFNVFL</sequence>
<evidence type="ECO:0000259" key="14">
    <source>
        <dbReference type="PROSITE" id="PS50835"/>
    </source>
</evidence>
<feature type="region of interest" description="Disordered" evidence="12">
    <location>
        <begin position="1301"/>
        <end position="1320"/>
    </location>
</feature>
<feature type="domain" description="Protein kinase" evidence="13">
    <location>
        <begin position="2037"/>
        <end position="2291"/>
    </location>
</feature>
<feature type="compositionally biased region" description="Polar residues" evidence="12">
    <location>
        <begin position="1546"/>
        <end position="1564"/>
    </location>
</feature>
<comment type="similarity">
    <text evidence="2">Belongs to the protein kinase superfamily. CAMK Ser/Thr protein kinase family.</text>
</comment>
<dbReference type="SMART" id="SM00406">
    <property type="entry name" value="IGv"/>
    <property type="match status" value="3"/>
</dbReference>
<dbReference type="SMART" id="SM00408">
    <property type="entry name" value="IGc2"/>
    <property type="match status" value="6"/>
</dbReference>
<dbReference type="InterPro" id="IPR003599">
    <property type="entry name" value="Ig_sub"/>
</dbReference>
<evidence type="ECO:0000313" key="16">
    <source>
        <dbReference type="EMBL" id="KAJ8019826.1"/>
    </source>
</evidence>
<proteinExistence type="inferred from homology"/>
<dbReference type="PROSITE" id="PS50835">
    <property type="entry name" value="IG_LIKE"/>
    <property type="match status" value="6"/>
</dbReference>
<feature type="domain" description="Fibronectin type-III" evidence="15">
    <location>
        <begin position="1882"/>
        <end position="1976"/>
    </location>
</feature>
<dbReference type="Pfam" id="PF07679">
    <property type="entry name" value="I-set"/>
    <property type="match status" value="6"/>
</dbReference>
<evidence type="ECO:0000256" key="11">
    <source>
        <dbReference type="PROSITE-ProRule" id="PRU10141"/>
    </source>
</evidence>
<dbReference type="GO" id="GO:0045989">
    <property type="term" value="P:positive regulation of striated muscle contraction"/>
    <property type="evidence" value="ECO:0007669"/>
    <property type="project" value="UniProtKB-ARBA"/>
</dbReference>
<comment type="subcellular location">
    <subcellularLocation>
        <location evidence="1">Cytoplasm</location>
        <location evidence="1">Myofibril</location>
    </subcellularLocation>
</comment>
<dbReference type="InterPro" id="IPR000719">
    <property type="entry name" value="Prot_kinase_dom"/>
</dbReference>
<feature type="region of interest" description="Disordered" evidence="12">
    <location>
        <begin position="502"/>
        <end position="545"/>
    </location>
</feature>
<keyword evidence="6 11" id="KW-0547">Nucleotide-binding</keyword>
<dbReference type="InterPro" id="IPR003598">
    <property type="entry name" value="Ig_sub2"/>
</dbReference>
<feature type="compositionally biased region" description="Low complexity" evidence="12">
    <location>
        <begin position="1072"/>
        <end position="1098"/>
    </location>
</feature>
<feature type="region of interest" description="Disordered" evidence="12">
    <location>
        <begin position="1408"/>
        <end position="1475"/>
    </location>
</feature>
<keyword evidence="8 11" id="KW-0067">ATP-binding</keyword>
<feature type="compositionally biased region" description="Polar residues" evidence="12">
    <location>
        <begin position="1377"/>
        <end position="1393"/>
    </location>
</feature>
<organism evidence="16 17">
    <name type="scientific">Holothuria leucospilota</name>
    <name type="common">Black long sea cucumber</name>
    <name type="synonym">Mertensiothuria leucospilota</name>
    <dbReference type="NCBI Taxonomy" id="206669"/>
    <lineage>
        <taxon>Eukaryota</taxon>
        <taxon>Metazoa</taxon>
        <taxon>Echinodermata</taxon>
        <taxon>Eleutherozoa</taxon>
        <taxon>Echinozoa</taxon>
        <taxon>Holothuroidea</taxon>
        <taxon>Aspidochirotacea</taxon>
        <taxon>Aspidochirotida</taxon>
        <taxon>Holothuriidae</taxon>
        <taxon>Holothuria</taxon>
    </lineage>
</organism>
<feature type="domain" description="Ig-like" evidence="14">
    <location>
        <begin position="640"/>
        <end position="729"/>
    </location>
</feature>
<feature type="compositionally biased region" description="Basic and acidic residues" evidence="12">
    <location>
        <begin position="1056"/>
        <end position="1071"/>
    </location>
</feature>
<feature type="domain" description="Ig-like" evidence="14">
    <location>
        <begin position="1763"/>
        <end position="1848"/>
    </location>
</feature>
<evidence type="ECO:0000256" key="4">
    <source>
        <dbReference type="ARBA" id="ARBA00022679"/>
    </source>
</evidence>
<dbReference type="Gene3D" id="3.30.200.20">
    <property type="entry name" value="Phosphorylase Kinase, domain 1"/>
    <property type="match status" value="2"/>
</dbReference>
<feature type="compositionally biased region" description="Basic and acidic residues" evidence="12">
    <location>
        <begin position="386"/>
        <end position="399"/>
    </location>
</feature>
<evidence type="ECO:0000256" key="9">
    <source>
        <dbReference type="ARBA" id="ARBA00023157"/>
    </source>
</evidence>
<evidence type="ECO:0000256" key="6">
    <source>
        <dbReference type="ARBA" id="ARBA00022741"/>
    </source>
</evidence>
<dbReference type="InterPro" id="IPR036179">
    <property type="entry name" value="Ig-like_dom_sf"/>
</dbReference>
<dbReference type="Gene3D" id="2.60.40.10">
    <property type="entry name" value="Immunoglobulins"/>
    <property type="match status" value="8"/>
</dbReference>
<feature type="compositionally biased region" description="Basic and acidic residues" evidence="12">
    <location>
        <begin position="1568"/>
        <end position="1580"/>
    </location>
</feature>
<feature type="compositionally biased region" description="Basic and acidic residues" evidence="12">
    <location>
        <begin position="409"/>
        <end position="426"/>
    </location>
</feature>
<dbReference type="Proteomes" id="UP001152320">
    <property type="component" value="Chromosome 23"/>
</dbReference>
<feature type="region of interest" description="Disordered" evidence="12">
    <location>
        <begin position="313"/>
        <end position="456"/>
    </location>
</feature>
<keyword evidence="4" id="KW-0808">Transferase</keyword>
<evidence type="ECO:0000259" key="15">
    <source>
        <dbReference type="PROSITE" id="PS50853"/>
    </source>
</evidence>
<feature type="compositionally biased region" description="Low complexity" evidence="12">
    <location>
        <begin position="1441"/>
        <end position="1450"/>
    </location>
</feature>
<feature type="binding site" evidence="11">
    <location>
        <position position="782"/>
    </location>
    <ligand>
        <name>ATP</name>
        <dbReference type="ChEBI" id="CHEBI:30616"/>
    </ligand>
</feature>
<feature type="domain" description="Fibronectin type-III" evidence="15">
    <location>
        <begin position="426"/>
        <end position="521"/>
    </location>
</feature>
<gene>
    <name evidence="16" type="ORF">HOLleu_41577</name>
</gene>
<dbReference type="PROSITE" id="PS00108">
    <property type="entry name" value="PROTEIN_KINASE_ST"/>
    <property type="match status" value="1"/>
</dbReference>
<comment type="caution">
    <text evidence="16">The sequence shown here is derived from an EMBL/GenBank/DDBJ whole genome shotgun (WGS) entry which is preliminary data.</text>
</comment>
<dbReference type="InterPro" id="IPR017441">
    <property type="entry name" value="Protein_kinase_ATP_BS"/>
</dbReference>